<dbReference type="InterPro" id="IPR022968">
    <property type="entry name" value="Tsr3-like"/>
</dbReference>
<organism evidence="9 10">
    <name type="scientific">Caulochytrium protostelioides</name>
    <dbReference type="NCBI Taxonomy" id="1555241"/>
    <lineage>
        <taxon>Eukaryota</taxon>
        <taxon>Fungi</taxon>
        <taxon>Fungi incertae sedis</taxon>
        <taxon>Chytridiomycota</taxon>
        <taxon>Chytridiomycota incertae sedis</taxon>
        <taxon>Chytridiomycetes</taxon>
        <taxon>Caulochytriales</taxon>
        <taxon>Caulochytriaceae</taxon>
        <taxon>Caulochytrium</taxon>
    </lineage>
</organism>
<dbReference type="PANTHER" id="PTHR20426:SF0">
    <property type="entry name" value="18S RRNA AMINOCARBOXYPROPYLTRANSFERASE"/>
    <property type="match status" value="1"/>
</dbReference>
<evidence type="ECO:0000256" key="1">
    <source>
        <dbReference type="ARBA" id="ARBA00022490"/>
    </source>
</evidence>
<dbReference type="EMBL" id="ML014337">
    <property type="protein sequence ID" value="RKO98964.1"/>
    <property type="molecule type" value="Genomic_DNA"/>
</dbReference>
<dbReference type="HAMAP" id="MF_01116">
    <property type="entry name" value="TSR3"/>
    <property type="match status" value="1"/>
</dbReference>
<evidence type="ECO:0000256" key="3">
    <source>
        <dbReference type="ARBA" id="ARBA00022552"/>
    </source>
</evidence>
<feature type="binding site" evidence="6">
    <location>
        <position position="24"/>
    </location>
    <ligand>
        <name>S-adenosyl-L-methionine</name>
        <dbReference type="ChEBI" id="CHEBI:59789"/>
    </ligand>
</feature>
<evidence type="ECO:0000256" key="5">
    <source>
        <dbReference type="ARBA" id="ARBA00022691"/>
    </source>
</evidence>
<sequence>MDRTKPSVPVAMWDFDHCDPKRCSGKKLERWHLVRRLRVGQRFRGAVLTPQGKQAISPADAGIVAAHGLCVVDCSWARTDEVPWKKIASPHERLLPYLVASNPVNYGKPYKLNCVEALAAGFYICGRAHDARLLLAKFSWGLHFIELNRELLDLYAQCADSKEVIAVQNTYLNRVTAERATSRAVDSGDEEDCDRHRSRSS</sequence>
<keyword evidence="4 6" id="KW-0808">Transferase</keyword>
<evidence type="ECO:0000259" key="8">
    <source>
        <dbReference type="Pfam" id="PF04068"/>
    </source>
</evidence>
<dbReference type="GO" id="GO:0030490">
    <property type="term" value="P:maturation of SSU-rRNA"/>
    <property type="evidence" value="ECO:0007669"/>
    <property type="project" value="TreeGrafter"/>
</dbReference>
<dbReference type="Pfam" id="PF04068">
    <property type="entry name" value="Fer4_RLI"/>
    <property type="match status" value="1"/>
</dbReference>
<reference evidence="10" key="1">
    <citation type="journal article" date="2018" name="Nat. Microbiol.">
        <title>Leveraging single-cell genomics to expand the fungal tree of life.</title>
        <authorList>
            <person name="Ahrendt S.R."/>
            <person name="Quandt C.A."/>
            <person name="Ciobanu D."/>
            <person name="Clum A."/>
            <person name="Salamov A."/>
            <person name="Andreopoulos B."/>
            <person name="Cheng J.F."/>
            <person name="Woyke T."/>
            <person name="Pelin A."/>
            <person name="Henrissat B."/>
            <person name="Reynolds N.K."/>
            <person name="Benny G.L."/>
            <person name="Smith M.E."/>
            <person name="James T.Y."/>
            <person name="Grigoriev I.V."/>
        </authorList>
    </citation>
    <scope>NUCLEOTIDE SEQUENCE [LARGE SCALE GENOMIC DNA]</scope>
    <source>
        <strain evidence="10">ATCC 52028</strain>
    </source>
</reference>
<dbReference type="GO" id="GO:0005634">
    <property type="term" value="C:nucleus"/>
    <property type="evidence" value="ECO:0007669"/>
    <property type="project" value="UniProtKB-SubCell"/>
</dbReference>
<dbReference type="GO" id="GO:0005737">
    <property type="term" value="C:cytoplasm"/>
    <property type="evidence" value="ECO:0007669"/>
    <property type="project" value="UniProtKB-SubCell"/>
</dbReference>
<dbReference type="STRING" id="1555241.A0A4P9WZK9"/>
<evidence type="ECO:0000313" key="9">
    <source>
        <dbReference type="EMBL" id="RKO98964.1"/>
    </source>
</evidence>
<feature type="binding site" evidence="6">
    <location>
        <position position="110"/>
    </location>
    <ligand>
        <name>S-adenosyl-L-methionine</name>
        <dbReference type="ChEBI" id="CHEBI:59789"/>
    </ligand>
</feature>
<proteinExistence type="inferred from homology"/>
<dbReference type="InterPro" id="IPR007209">
    <property type="entry name" value="RNaseL-inhib-like_metal-bd_dom"/>
</dbReference>
<comment type="similarity">
    <text evidence="6">Belongs to the TDD superfamily. TSR3 family.</text>
</comment>
<feature type="domain" description="RNase L inhibitor RLI-like possible metal-binding" evidence="8">
    <location>
        <begin position="8"/>
        <end position="42"/>
    </location>
</feature>
<dbReference type="InterPro" id="IPR007177">
    <property type="entry name" value="Tsr3_C"/>
</dbReference>
<dbReference type="Pfam" id="PF04034">
    <property type="entry name" value="Ribo_biogen_C"/>
    <property type="match status" value="1"/>
</dbReference>
<dbReference type="Proteomes" id="UP000274922">
    <property type="component" value="Unassembled WGS sequence"/>
</dbReference>
<evidence type="ECO:0000256" key="2">
    <source>
        <dbReference type="ARBA" id="ARBA00022517"/>
    </source>
</evidence>
<feature type="binding site" evidence="6">
    <location>
        <position position="95"/>
    </location>
    <ligand>
        <name>S-adenosyl-L-methionine</name>
        <dbReference type="ChEBI" id="CHEBI:59789"/>
    </ligand>
</feature>
<dbReference type="AlphaFoldDB" id="A0A4P9WZK9"/>
<dbReference type="NCBIfam" id="NF002621">
    <property type="entry name" value="PRK02287.1"/>
    <property type="match status" value="1"/>
</dbReference>
<keyword evidence="6" id="KW-0539">Nucleus</keyword>
<dbReference type="EC" id="2.5.1.157" evidence="6"/>
<keyword evidence="1 6" id="KW-0963">Cytoplasm</keyword>
<evidence type="ECO:0000259" key="7">
    <source>
        <dbReference type="Pfam" id="PF04034"/>
    </source>
</evidence>
<comment type="subcellular location">
    <subcellularLocation>
        <location evidence="6">Cytoplasm</location>
    </subcellularLocation>
    <subcellularLocation>
        <location evidence="6">Nucleus</location>
    </subcellularLocation>
</comment>
<dbReference type="GO" id="GO:1904047">
    <property type="term" value="F:S-adenosyl-L-methionine binding"/>
    <property type="evidence" value="ECO:0007669"/>
    <property type="project" value="UniProtKB-UniRule"/>
</dbReference>
<keyword evidence="2 6" id="KW-0690">Ribosome biogenesis</keyword>
<dbReference type="OrthoDB" id="10262062at2759"/>
<accession>A0A4P9WZK9</accession>
<comment type="function">
    <text evidence="6">Aminocarboxypropyltransferase that catalyzes the aminocarboxypropyl transfer on pseudouridine at position 1191 (Psi1191) in 18S rRNA. It constitutes the last step in biosynthesis of the hypermodified N1-methyl-N3-(3-amino-3-carboxypropyl) pseudouridine (m1acp3-Psi) conserved in eukaryotic 18S rRNA.</text>
</comment>
<dbReference type="GO" id="GO:0000455">
    <property type="term" value="P:enzyme-directed rRNA pseudouridine synthesis"/>
    <property type="evidence" value="ECO:0007669"/>
    <property type="project" value="UniProtKB-UniRule"/>
</dbReference>
<comment type="catalytic activity">
    <reaction evidence="6">
        <text>an N(1)-methylpseudouridine in rRNA + S-adenosyl-L-methionine = N(1)-methyl-N(3)-[(3S)-3-amino-3-carboxypropyl]pseudouridine in rRNA + S-methyl-5'-thioadenosine + H(+)</text>
        <dbReference type="Rhea" id="RHEA:63296"/>
        <dbReference type="Rhea" id="RHEA-COMP:11634"/>
        <dbReference type="Rhea" id="RHEA-COMP:16310"/>
        <dbReference type="ChEBI" id="CHEBI:15378"/>
        <dbReference type="ChEBI" id="CHEBI:17509"/>
        <dbReference type="ChEBI" id="CHEBI:59789"/>
        <dbReference type="ChEBI" id="CHEBI:74890"/>
        <dbReference type="ChEBI" id="CHEBI:146234"/>
        <dbReference type="EC" id="2.5.1.157"/>
    </reaction>
</comment>
<gene>
    <name evidence="6" type="primary">TSR3</name>
    <name evidence="9" type="ORF">CXG81DRAFT_30339</name>
</gene>
<evidence type="ECO:0000256" key="4">
    <source>
        <dbReference type="ARBA" id="ARBA00022679"/>
    </source>
</evidence>
<evidence type="ECO:0000313" key="10">
    <source>
        <dbReference type="Proteomes" id="UP000274922"/>
    </source>
</evidence>
<dbReference type="PANTHER" id="PTHR20426">
    <property type="entry name" value="RIBOSOME BIOGENESIS PROTEIN TSR3 HOMOLOG"/>
    <property type="match status" value="1"/>
</dbReference>
<feature type="binding site" evidence="6">
    <location>
        <position position="72"/>
    </location>
    <ligand>
        <name>S-adenosyl-L-methionine</name>
        <dbReference type="ChEBI" id="CHEBI:59789"/>
    </ligand>
</feature>
<dbReference type="GO" id="GO:0106388">
    <property type="term" value="F:rRNA small subunit aminocarboxypropyltransferase activity"/>
    <property type="evidence" value="ECO:0007669"/>
    <property type="project" value="UniProtKB-EC"/>
</dbReference>
<protein>
    <recommendedName>
        <fullName evidence="6">18S rRNA aminocarboxypropyltransferase</fullName>
        <ecNumber evidence="6">2.5.1.157</ecNumber>
    </recommendedName>
</protein>
<evidence type="ECO:0000256" key="6">
    <source>
        <dbReference type="HAMAP-Rule" id="MF_03146"/>
    </source>
</evidence>
<feature type="domain" description="16S/18S rRNA aminocarboxypropyltransferase Tsr3 C-terminal" evidence="7">
    <location>
        <begin position="47"/>
        <end position="172"/>
    </location>
</feature>
<keyword evidence="5 6" id="KW-0949">S-adenosyl-L-methionine</keyword>
<name>A0A4P9WZK9_9FUNG</name>
<comment type="catalytic activity">
    <reaction evidence="6">
        <text>N(1)-methylpseudouridine(1191) in yeast 18S rRNA + S-adenosyl-L-methionine = N(1)-methyl-N(3)-[(3S)-3-amino-3-carboxypropyl]pseudouridine(1191) in yeast 18S rRNA + S-methyl-5'-thioadenosine + H(+)</text>
        <dbReference type="Rhea" id="RHEA:63300"/>
        <dbReference type="Rhea" id="RHEA-COMP:13852"/>
        <dbReference type="Rhea" id="RHEA-COMP:16309"/>
        <dbReference type="ChEBI" id="CHEBI:15378"/>
        <dbReference type="ChEBI" id="CHEBI:17509"/>
        <dbReference type="ChEBI" id="CHEBI:59789"/>
        <dbReference type="ChEBI" id="CHEBI:74890"/>
        <dbReference type="ChEBI" id="CHEBI:146234"/>
    </reaction>
</comment>
<keyword evidence="3 6" id="KW-0698">rRNA processing</keyword>
<keyword evidence="10" id="KW-1185">Reference proteome</keyword>